<feature type="region of interest" description="Disordered" evidence="1">
    <location>
        <begin position="292"/>
        <end position="322"/>
    </location>
</feature>
<comment type="caution">
    <text evidence="2">The sequence shown here is derived from an EMBL/GenBank/DDBJ whole genome shotgun (WGS) entry which is preliminary data.</text>
</comment>
<accession>A0ABR2X4E3</accession>
<sequence>MPLLSPKDALYITPRSAKAILTQIGSSPISDDVVFAINGFLDELLFSLVTYLPGTGVVGISDMDAALVKALPSICLATEIIQQTRRVRKIQTPVTYSSALWNNPACEDHLCTVLSTNKMQKRYEQLRSCCLQCSSLGVKNGTKPFKLLYGTICSSSFSLTVTFYVTTMIESLAKYLLNSIGVLAKQLLKSSVDLEDVLHAFSLDEQIKEIFIKMDLRKKLEKQLGLKCKGRNRLSLVDKREPVFMFENLSEASDPIDLIHSRIEVAEQKPSAKSKFRGSRLFTSIPFLLKRGGKENTKPWPGTAAPNSPEEPLSKSNPASPKAEYFRFTPSVTPCDESTLANSNRSMIDEFDKNKKNFEFKELIESNSTRRVSLTAQRLKTIESPRRLSNMYATQSICKSINTIEEHSDEGEPSARSSYISTEHYTLKPEKSKSVCEVEPFGKLIPRKAGGSFKNIVRDRGSSSDDDELSSLEGAAKFTYKGARRNRRNSETVVDFLKNEAQLYSNENIGMKVNQTLSRANTQLQRIPGSICRSTTVHSKAQNQEVVDSSTPIEHTIPDLARNERRRRRGLSVPMILDFPKLPYGHNNLSTDIRERADFASTTSATNPSTSEQLRPLSVCESGSTSSSPDSLLLNNTSEISVLPPSTPSDLSMHKSMGDSIHPDIYFISNTPKTLPSKRYSIAATPTEIVLPFCLCSECLNGMLQRF</sequence>
<evidence type="ECO:0000313" key="2">
    <source>
        <dbReference type="EMBL" id="KAK9768630.1"/>
    </source>
</evidence>
<keyword evidence="3" id="KW-1185">Reference proteome</keyword>
<organism evidence="2 3">
    <name type="scientific">Basidiobolus ranarum</name>
    <dbReference type="NCBI Taxonomy" id="34480"/>
    <lineage>
        <taxon>Eukaryota</taxon>
        <taxon>Fungi</taxon>
        <taxon>Fungi incertae sedis</taxon>
        <taxon>Zoopagomycota</taxon>
        <taxon>Entomophthoromycotina</taxon>
        <taxon>Basidiobolomycetes</taxon>
        <taxon>Basidiobolales</taxon>
        <taxon>Basidiobolaceae</taxon>
        <taxon>Basidiobolus</taxon>
    </lineage>
</organism>
<dbReference type="Proteomes" id="UP001479436">
    <property type="component" value="Unassembled WGS sequence"/>
</dbReference>
<feature type="compositionally biased region" description="Low complexity" evidence="1">
    <location>
        <begin position="600"/>
        <end position="611"/>
    </location>
</feature>
<name>A0ABR2X4E3_9FUNG</name>
<feature type="compositionally biased region" description="Low complexity" evidence="1">
    <location>
        <begin position="622"/>
        <end position="633"/>
    </location>
</feature>
<evidence type="ECO:0000256" key="1">
    <source>
        <dbReference type="SAM" id="MobiDB-lite"/>
    </source>
</evidence>
<reference evidence="2 3" key="1">
    <citation type="submission" date="2023-04" db="EMBL/GenBank/DDBJ databases">
        <title>Genome of Basidiobolus ranarum AG-B5.</title>
        <authorList>
            <person name="Stajich J.E."/>
            <person name="Carter-House D."/>
            <person name="Gryganskyi A."/>
        </authorList>
    </citation>
    <scope>NUCLEOTIDE SEQUENCE [LARGE SCALE GENOMIC DNA]</scope>
    <source>
        <strain evidence="2 3">AG-B5</strain>
    </source>
</reference>
<feature type="region of interest" description="Disordered" evidence="1">
    <location>
        <begin position="600"/>
        <end position="633"/>
    </location>
</feature>
<gene>
    <name evidence="2" type="ORF">K7432_000544</name>
</gene>
<proteinExistence type="predicted"/>
<dbReference type="EMBL" id="JASJQH010000010">
    <property type="protein sequence ID" value="KAK9768630.1"/>
    <property type="molecule type" value="Genomic_DNA"/>
</dbReference>
<protein>
    <submittedName>
        <fullName evidence="2">Uncharacterized protein</fullName>
    </submittedName>
</protein>
<evidence type="ECO:0000313" key="3">
    <source>
        <dbReference type="Proteomes" id="UP001479436"/>
    </source>
</evidence>